<name>A0AA36HR40_9DINO</name>
<dbReference type="InterPro" id="IPR030228">
    <property type="entry name" value="Gpn3"/>
</dbReference>
<reference evidence="7" key="1">
    <citation type="submission" date="2023-08" db="EMBL/GenBank/DDBJ databases">
        <authorList>
            <person name="Chen Y."/>
            <person name="Shah S."/>
            <person name="Dougan E. K."/>
            <person name="Thang M."/>
            <person name="Chan C."/>
        </authorList>
    </citation>
    <scope>NUCLEOTIDE SEQUENCE</scope>
</reference>
<evidence type="ECO:0000313" key="8">
    <source>
        <dbReference type="Proteomes" id="UP001178507"/>
    </source>
</evidence>
<comment type="subunit">
    <text evidence="6">Binds to RNA polymerase II (RNAPII).</text>
</comment>
<dbReference type="PANTHER" id="PTHR21231:SF7">
    <property type="entry name" value="GPN-LOOP GTPASE 3"/>
    <property type="match status" value="1"/>
</dbReference>
<dbReference type="Gene3D" id="3.40.50.300">
    <property type="entry name" value="P-loop containing nucleotide triphosphate hydrolases"/>
    <property type="match status" value="1"/>
</dbReference>
<sequence>MGLEKDEVCTVCHGTRRLRQETQHMSLLMSARKPVPASRSTYCAIIQEHFKVAMRRTCRVVNLDPAAENFAYDCYADVRELISVDDVMEELDYGPNGGLVYAMEYLSENMSWLEEQISDALDDDYYIFDCPGQIELYSHLPVMREIVDMLQNEDFRVAGVYCIDVNFIEDASKFLSGALSALTAMVNLELPHINVLTKCDLLPPKADVERYVDGDTEAILADLRASTHPRFRMLNEALGQMLEDYSLVSFVMLNRDDEDSIELCVSHVNHCIQYGENLEPEGNFDLPENDADLVDFDAQDV</sequence>
<evidence type="ECO:0000313" key="7">
    <source>
        <dbReference type="EMBL" id="CAJ1373789.1"/>
    </source>
</evidence>
<evidence type="ECO:0000256" key="6">
    <source>
        <dbReference type="RuleBase" id="RU365059"/>
    </source>
</evidence>
<evidence type="ECO:0000256" key="3">
    <source>
        <dbReference type="ARBA" id="ARBA00022741"/>
    </source>
</evidence>
<dbReference type="SUPFAM" id="SSF52540">
    <property type="entry name" value="P-loop containing nucleoside triphosphate hydrolases"/>
    <property type="match status" value="1"/>
</dbReference>
<dbReference type="PANTHER" id="PTHR21231">
    <property type="entry name" value="XPA-BINDING PROTEIN 1-RELATED"/>
    <property type="match status" value="1"/>
</dbReference>
<comment type="function">
    <text evidence="6">Small GTPase required for proper nuclear import of RNA polymerase II and III (RNAPII and RNAPIII). May act at an RNAP assembly step prior to nuclear import.</text>
</comment>
<dbReference type="InterPro" id="IPR027417">
    <property type="entry name" value="P-loop_NTPase"/>
</dbReference>
<accession>A0AA36HR40</accession>
<dbReference type="GO" id="GO:0003924">
    <property type="term" value="F:GTPase activity"/>
    <property type="evidence" value="ECO:0007669"/>
    <property type="project" value="TreeGrafter"/>
</dbReference>
<keyword evidence="8" id="KW-1185">Reference proteome</keyword>
<dbReference type="Pfam" id="PF03029">
    <property type="entry name" value="ATP_bind_1"/>
    <property type="match status" value="1"/>
</dbReference>
<protein>
    <recommendedName>
        <fullName evidence="2 6">GPN-loop GTPase 3</fullName>
    </recommendedName>
</protein>
<evidence type="ECO:0000256" key="2">
    <source>
        <dbReference type="ARBA" id="ARBA00014587"/>
    </source>
</evidence>
<evidence type="ECO:0000256" key="4">
    <source>
        <dbReference type="ARBA" id="ARBA00022801"/>
    </source>
</evidence>
<keyword evidence="3 6" id="KW-0547">Nucleotide-binding</keyword>
<keyword evidence="4 6" id="KW-0378">Hydrolase</keyword>
<proteinExistence type="inferred from homology"/>
<dbReference type="Proteomes" id="UP001178507">
    <property type="component" value="Unassembled WGS sequence"/>
</dbReference>
<evidence type="ECO:0000256" key="5">
    <source>
        <dbReference type="ARBA" id="ARBA00023134"/>
    </source>
</evidence>
<comment type="caution">
    <text evidence="7">The sequence shown here is derived from an EMBL/GenBank/DDBJ whole genome shotgun (WGS) entry which is preliminary data.</text>
</comment>
<gene>
    <name evidence="7" type="ORF">EVOR1521_LOCUS3514</name>
</gene>
<dbReference type="CDD" id="cd17872">
    <property type="entry name" value="GPN3"/>
    <property type="match status" value="1"/>
</dbReference>
<dbReference type="EMBL" id="CAUJNA010000217">
    <property type="protein sequence ID" value="CAJ1373789.1"/>
    <property type="molecule type" value="Genomic_DNA"/>
</dbReference>
<evidence type="ECO:0000256" key="1">
    <source>
        <dbReference type="ARBA" id="ARBA00005290"/>
    </source>
</evidence>
<dbReference type="AlphaFoldDB" id="A0AA36HR40"/>
<organism evidence="7 8">
    <name type="scientific">Effrenium voratum</name>
    <dbReference type="NCBI Taxonomy" id="2562239"/>
    <lineage>
        <taxon>Eukaryota</taxon>
        <taxon>Sar</taxon>
        <taxon>Alveolata</taxon>
        <taxon>Dinophyceae</taxon>
        <taxon>Suessiales</taxon>
        <taxon>Symbiodiniaceae</taxon>
        <taxon>Effrenium</taxon>
    </lineage>
</organism>
<keyword evidence="5 6" id="KW-0342">GTP-binding</keyword>
<dbReference type="GO" id="GO:0005525">
    <property type="term" value="F:GTP binding"/>
    <property type="evidence" value="ECO:0007669"/>
    <property type="project" value="UniProtKB-KW"/>
</dbReference>
<comment type="similarity">
    <text evidence="1 6">Belongs to the GPN-loop GTPase family.</text>
</comment>
<dbReference type="InterPro" id="IPR004130">
    <property type="entry name" value="Gpn"/>
</dbReference>